<keyword evidence="2" id="KW-1185">Reference proteome</keyword>
<dbReference type="InterPro" id="IPR020936">
    <property type="entry name" value="TrhO"/>
</dbReference>
<dbReference type="STRING" id="62062.ENSHHUP00000057104"/>
<dbReference type="InterPro" id="IPR036873">
    <property type="entry name" value="Rhodanese-like_dom_sf"/>
</dbReference>
<dbReference type="Ensembl" id="ENSHHUT00000059067.1">
    <property type="protein sequence ID" value="ENSHHUP00000057104.1"/>
    <property type="gene ID" value="ENSHHUG00000034063.1"/>
</dbReference>
<reference evidence="1" key="3">
    <citation type="submission" date="2025-09" db="UniProtKB">
        <authorList>
            <consortium name="Ensembl"/>
        </authorList>
    </citation>
    <scope>IDENTIFICATION</scope>
</reference>
<dbReference type="AlphaFoldDB" id="A0A4W5P7Z2"/>
<organism evidence="1 2">
    <name type="scientific">Hucho hucho</name>
    <name type="common">huchen</name>
    <dbReference type="NCBI Taxonomy" id="62062"/>
    <lineage>
        <taxon>Eukaryota</taxon>
        <taxon>Metazoa</taxon>
        <taxon>Chordata</taxon>
        <taxon>Craniata</taxon>
        <taxon>Vertebrata</taxon>
        <taxon>Euteleostomi</taxon>
        <taxon>Actinopterygii</taxon>
        <taxon>Neopterygii</taxon>
        <taxon>Teleostei</taxon>
        <taxon>Protacanthopterygii</taxon>
        <taxon>Salmoniformes</taxon>
        <taxon>Salmonidae</taxon>
        <taxon>Salmoninae</taxon>
        <taxon>Hucho</taxon>
    </lineage>
</organism>
<name>A0A4W5P7Z2_9TELE</name>
<accession>A0A4W5P7Z2</accession>
<dbReference type="PANTHER" id="PTHR43268">
    <property type="entry name" value="THIOSULFATE SULFURTRANSFERASE/RHODANESE-LIKE DOMAIN-CONTAINING PROTEIN 2"/>
    <property type="match status" value="1"/>
</dbReference>
<dbReference type="Gene3D" id="3.40.250.10">
    <property type="entry name" value="Rhodanese-like domain"/>
    <property type="match status" value="1"/>
</dbReference>
<proteinExistence type="predicted"/>
<reference evidence="2" key="1">
    <citation type="submission" date="2018-06" db="EMBL/GenBank/DDBJ databases">
        <title>Genome assembly of Danube salmon.</title>
        <authorList>
            <person name="Macqueen D.J."/>
            <person name="Gundappa M.K."/>
        </authorList>
    </citation>
    <scope>NUCLEOTIDE SEQUENCE [LARGE SCALE GENOMIC DNA]</scope>
</reference>
<reference evidence="1" key="2">
    <citation type="submission" date="2025-08" db="UniProtKB">
        <authorList>
            <consortium name="Ensembl"/>
        </authorList>
    </citation>
    <scope>IDENTIFICATION</scope>
</reference>
<dbReference type="Proteomes" id="UP000314982">
    <property type="component" value="Unassembled WGS sequence"/>
</dbReference>
<sequence length="121" mass="13556">SYFPDSVDQNLDLFRDEKVLMYCTGGIRCERGSLVLFCSSCKQGGHTACCQTKGQGEEPSTTPTQREECECTDERPRIPQDTLLCFKMFNSAKQRSYLELYPHGFDNPGSTDPNVVVVTNS</sequence>
<protein>
    <submittedName>
        <fullName evidence="1">Uncharacterized protein</fullName>
    </submittedName>
</protein>
<evidence type="ECO:0000313" key="1">
    <source>
        <dbReference type="Ensembl" id="ENSHHUP00000057104.1"/>
    </source>
</evidence>
<dbReference type="PANTHER" id="PTHR43268:SF6">
    <property type="entry name" value="THIOSULFATE SULFURTRANSFERASE_RHODANESE-LIKE DOMAIN-CONTAINING PROTEIN 2"/>
    <property type="match status" value="1"/>
</dbReference>
<evidence type="ECO:0000313" key="2">
    <source>
        <dbReference type="Proteomes" id="UP000314982"/>
    </source>
</evidence>